<evidence type="ECO:0000313" key="1">
    <source>
        <dbReference type="EMBL" id="MDO1581345.1"/>
    </source>
</evidence>
<dbReference type="EMBL" id="JAUKWQ010000001">
    <property type="protein sequence ID" value="MDO1581345.1"/>
    <property type="molecule type" value="Genomic_DNA"/>
</dbReference>
<dbReference type="RefSeq" id="WP_302075456.1">
    <property type="nucleotide sequence ID" value="NZ_JAUKWQ010000001.1"/>
</dbReference>
<accession>A0ABT8SSX1</accession>
<proteinExistence type="predicted"/>
<evidence type="ECO:0000313" key="2">
    <source>
        <dbReference type="Proteomes" id="UP001169006"/>
    </source>
</evidence>
<comment type="caution">
    <text evidence="1">The sequence shown here is derived from an EMBL/GenBank/DDBJ whole genome shotgun (WGS) entry which is preliminary data.</text>
</comment>
<dbReference type="InterPro" id="IPR009702">
    <property type="entry name" value="DUF1284"/>
</dbReference>
<organism evidence="1 2">
    <name type="scientific">Rhizobium oryzicola</name>
    <dbReference type="NCBI Taxonomy" id="1232668"/>
    <lineage>
        <taxon>Bacteria</taxon>
        <taxon>Pseudomonadati</taxon>
        <taxon>Pseudomonadota</taxon>
        <taxon>Alphaproteobacteria</taxon>
        <taxon>Hyphomicrobiales</taxon>
        <taxon>Rhizobiaceae</taxon>
        <taxon>Rhizobium/Agrobacterium group</taxon>
        <taxon>Rhizobium</taxon>
    </lineage>
</organism>
<dbReference type="Proteomes" id="UP001169006">
    <property type="component" value="Unassembled WGS sequence"/>
</dbReference>
<reference evidence="1" key="2">
    <citation type="submission" date="2023-07" db="EMBL/GenBank/DDBJ databases">
        <authorList>
            <person name="Sun H."/>
        </authorList>
    </citation>
    <scope>NUCLEOTIDE SEQUENCE</scope>
    <source>
        <strain evidence="1">05753</strain>
    </source>
</reference>
<dbReference type="Pfam" id="PF06935">
    <property type="entry name" value="DUF1284"/>
    <property type="match status" value="1"/>
</dbReference>
<sequence>MTIRLRAHHLLCMLTFVGEGYSPDFTRNYREIAGRITAGEAIEIVDGPDDICAPLIKSDASAHCFNERVVMRDREAAAAVSSLLQRPIEAGVRITLTPALMQTLRRAFADRSLRTACHGCEWAGLCDRVSDACFPGVLILPEAV</sequence>
<gene>
    <name evidence="1" type="ORF">Q2T52_04475</name>
</gene>
<protein>
    <submittedName>
        <fullName evidence="1">DUF1284 domain-containing protein</fullName>
    </submittedName>
</protein>
<keyword evidence="2" id="KW-1185">Reference proteome</keyword>
<name>A0ABT8SSX1_9HYPH</name>
<reference evidence="1" key="1">
    <citation type="journal article" date="2015" name="Int. J. Syst. Evol. Microbiol.">
        <title>Rhizobium oryzicola sp. nov., potential plant-growth-promoting endophytic bacteria isolated from rice roots.</title>
        <authorList>
            <person name="Zhang X.X."/>
            <person name="Gao J.S."/>
            <person name="Cao Y.H."/>
            <person name="Sheirdil R.A."/>
            <person name="Wang X.C."/>
            <person name="Zhang L."/>
        </authorList>
    </citation>
    <scope>NUCLEOTIDE SEQUENCE</scope>
    <source>
        <strain evidence="1">05753</strain>
    </source>
</reference>